<dbReference type="RefSeq" id="XP_394676.2">
    <property type="nucleotide sequence ID" value="XM_394676.6"/>
</dbReference>
<evidence type="ECO:0000313" key="10">
    <source>
        <dbReference type="RefSeq" id="XP_394676.2"/>
    </source>
</evidence>
<dbReference type="GO" id="GO:0016491">
    <property type="term" value="F:oxidoreductase activity"/>
    <property type="evidence" value="ECO:0007669"/>
    <property type="project" value="UniProtKB-KW"/>
</dbReference>
<name>A0A7M7R7R4_APIME</name>
<protein>
    <submittedName>
        <fullName evidence="10">1,5-anhydro-D-fructose reductase</fullName>
    </submittedName>
</protein>
<keyword evidence="3" id="KW-0560">Oxidoreductase</keyword>
<dbReference type="EnsemblMetazoa" id="XM_394676">
    <property type="protein sequence ID" value="XP_394676"/>
    <property type="gene ID" value="LOC411202"/>
</dbReference>
<comment type="similarity">
    <text evidence="1">Belongs to the aldo/keto reductase family.</text>
</comment>
<sequence length="321" mass="37265">MEKNTILLPNGELMPIIGFGTWQAQEKELEDALNIALEAGYRHIDTATSYENEKVIGDVLKNWFDSKKLKRSDIFIVTKLPAVGNRAEDVEKWIKTSLQNLRLEYLDLYLIHVPIGFEKVGDILHPFDENGHIRLDNSTNHVEIWAEMEKQVKCGRTKAIGLSNFNISQIKRILKNTKMKISMLQIELHVYFQQKELVKFCKQENIPITAYSPLGSRSLIKLLNKTEEISDMLQNDVVMEIAKKYKKSSAQILLRYIVQNGIVVIPKSINPQRIKENIQLFDWEINPEDMKKLYNLDRGESSRICDLKFFKGIETHPEYPF</sequence>
<accession>A0A8U1HZS0</accession>
<dbReference type="Pfam" id="PF00248">
    <property type="entry name" value="Aldo_ket_red"/>
    <property type="match status" value="1"/>
</dbReference>
<evidence type="ECO:0000313" key="8">
    <source>
        <dbReference type="EnsemblMetazoa" id="XP_394676"/>
    </source>
</evidence>
<keyword evidence="9" id="KW-1185">Reference proteome</keyword>
<dbReference type="PROSITE" id="PS00062">
    <property type="entry name" value="ALDOKETO_REDUCTASE_2"/>
    <property type="match status" value="1"/>
</dbReference>
<dbReference type="InterPro" id="IPR020471">
    <property type="entry name" value="AKR"/>
</dbReference>
<feature type="active site" description="Proton donor" evidence="4">
    <location>
        <position position="50"/>
    </location>
</feature>
<dbReference type="FunFam" id="3.20.20.100:FF:000006">
    <property type="entry name" value="Aldo-keto reductase family 1 member A1"/>
    <property type="match status" value="1"/>
</dbReference>
<feature type="site" description="Lowers pKa of active site Tyr" evidence="6">
    <location>
        <position position="79"/>
    </location>
</feature>
<reference evidence="8" key="1">
    <citation type="submission" date="2021-01" db="UniProtKB">
        <authorList>
            <consortium name="EnsemblMetazoa"/>
        </authorList>
    </citation>
    <scope>IDENTIFICATION</scope>
    <source>
        <strain evidence="8">DH4</strain>
    </source>
</reference>
<dbReference type="PROSITE" id="PS00063">
    <property type="entry name" value="ALDOKETO_REDUCTASE_3"/>
    <property type="match status" value="1"/>
</dbReference>
<accession>A0A7M7R7R4</accession>
<evidence type="ECO:0000256" key="4">
    <source>
        <dbReference type="PIRSR" id="PIRSR000097-1"/>
    </source>
</evidence>
<feature type="binding site" evidence="5">
    <location>
        <position position="112"/>
    </location>
    <ligand>
        <name>substrate</name>
    </ligand>
</feature>
<dbReference type="PANTHER" id="PTHR43827">
    <property type="entry name" value="2,5-DIKETO-D-GLUCONIC ACID REDUCTASE"/>
    <property type="match status" value="1"/>
</dbReference>
<dbReference type="InterPro" id="IPR018170">
    <property type="entry name" value="Aldo/ket_reductase_CS"/>
</dbReference>
<dbReference type="PROSITE" id="PS00798">
    <property type="entry name" value="ALDOKETO_REDUCTASE_1"/>
    <property type="match status" value="1"/>
</dbReference>
<evidence type="ECO:0000256" key="1">
    <source>
        <dbReference type="ARBA" id="ARBA00007905"/>
    </source>
</evidence>
<dbReference type="Proteomes" id="UP000005203">
    <property type="component" value="Linkage group LG4"/>
</dbReference>
<evidence type="ECO:0000313" key="9">
    <source>
        <dbReference type="Proteomes" id="UP000005203"/>
    </source>
</evidence>
<dbReference type="Gene3D" id="3.20.20.100">
    <property type="entry name" value="NADP-dependent oxidoreductase domain"/>
    <property type="match status" value="1"/>
</dbReference>
<dbReference type="GeneID" id="411202"/>
<evidence type="ECO:0000256" key="2">
    <source>
        <dbReference type="ARBA" id="ARBA00022857"/>
    </source>
</evidence>
<evidence type="ECO:0000256" key="5">
    <source>
        <dbReference type="PIRSR" id="PIRSR000097-2"/>
    </source>
</evidence>
<keyword evidence="2" id="KW-0521">NADP</keyword>
<organism evidence="9 10">
    <name type="scientific">Apis mellifera</name>
    <name type="common">Honeybee</name>
    <dbReference type="NCBI Taxonomy" id="7460"/>
    <lineage>
        <taxon>Eukaryota</taxon>
        <taxon>Metazoa</taxon>
        <taxon>Ecdysozoa</taxon>
        <taxon>Arthropoda</taxon>
        <taxon>Hexapoda</taxon>
        <taxon>Insecta</taxon>
        <taxon>Pterygota</taxon>
        <taxon>Neoptera</taxon>
        <taxon>Endopterygota</taxon>
        <taxon>Hymenoptera</taxon>
        <taxon>Apocrita</taxon>
        <taxon>Aculeata</taxon>
        <taxon>Apoidea</taxon>
        <taxon>Anthophila</taxon>
        <taxon>Apidae</taxon>
        <taxon>Apis</taxon>
    </lineage>
</organism>
<dbReference type="OMA" id="LFITTKW"/>
<dbReference type="PRINTS" id="PR00069">
    <property type="entry name" value="ALDKETRDTASE"/>
</dbReference>
<dbReference type="OrthoDB" id="416253at2759"/>
<dbReference type="InterPro" id="IPR023210">
    <property type="entry name" value="NADP_OxRdtase_dom"/>
</dbReference>
<proteinExistence type="inferred from homology"/>
<accession>A0A8B9AXJ1</accession>
<dbReference type="PIRSF" id="PIRSF000097">
    <property type="entry name" value="AKR"/>
    <property type="match status" value="1"/>
</dbReference>
<dbReference type="SUPFAM" id="SSF51430">
    <property type="entry name" value="NAD(P)-linked oxidoreductase"/>
    <property type="match status" value="1"/>
</dbReference>
<evidence type="ECO:0000256" key="3">
    <source>
        <dbReference type="ARBA" id="ARBA00023002"/>
    </source>
</evidence>
<feature type="domain" description="NADP-dependent oxidoreductase" evidence="7">
    <location>
        <begin position="17"/>
        <end position="295"/>
    </location>
</feature>
<dbReference type="AlphaFoldDB" id="A0A7M7R7R4"/>
<dbReference type="InterPro" id="IPR036812">
    <property type="entry name" value="NAD(P)_OxRdtase_dom_sf"/>
</dbReference>
<reference evidence="10" key="2">
    <citation type="submission" date="2025-04" db="UniProtKB">
        <authorList>
            <consortium name="RefSeq"/>
        </authorList>
    </citation>
    <scope>IDENTIFICATION</scope>
    <source>
        <strain evidence="10">DH4</strain>
        <tissue evidence="10">Whole body</tissue>
    </source>
</reference>
<dbReference type="KEGG" id="ame:411202"/>
<gene>
    <name evidence="10" type="primary">LOC411202</name>
    <name evidence="8" type="synonym">411202</name>
</gene>
<evidence type="ECO:0000256" key="6">
    <source>
        <dbReference type="PIRSR" id="PIRSR000097-3"/>
    </source>
</evidence>
<dbReference type="PANTHER" id="PTHR43827:SF14">
    <property type="entry name" value="NADP-DEPENDENT OXIDOREDUCTASE DOMAIN-CONTAINING PROTEIN"/>
    <property type="match status" value="1"/>
</dbReference>
<evidence type="ECO:0000259" key="7">
    <source>
        <dbReference type="Pfam" id="PF00248"/>
    </source>
</evidence>